<reference evidence="4" key="1">
    <citation type="journal article" date="2010" name="Genome Biol.">
        <title>Genome sequence of the necrotrophic plant pathogen Pythium ultimum reveals original pathogenicity mechanisms and effector repertoire.</title>
        <authorList>
            <person name="Levesque C.A."/>
            <person name="Brouwer H."/>
            <person name="Cano L."/>
            <person name="Hamilton J.P."/>
            <person name="Holt C."/>
            <person name="Huitema E."/>
            <person name="Raffaele S."/>
            <person name="Robideau G.P."/>
            <person name="Thines M."/>
            <person name="Win J."/>
            <person name="Zerillo M.M."/>
            <person name="Beakes G.W."/>
            <person name="Boore J.L."/>
            <person name="Busam D."/>
            <person name="Dumas B."/>
            <person name="Ferriera S."/>
            <person name="Fuerstenberg S.I."/>
            <person name="Gachon C.M."/>
            <person name="Gaulin E."/>
            <person name="Govers F."/>
            <person name="Grenville-Briggs L."/>
            <person name="Horner N."/>
            <person name="Hostetler J."/>
            <person name="Jiang R.H."/>
            <person name="Johnson J."/>
            <person name="Krajaejun T."/>
            <person name="Lin H."/>
            <person name="Meijer H.J."/>
            <person name="Moore B."/>
            <person name="Morris P."/>
            <person name="Phuntmart V."/>
            <person name="Puiu D."/>
            <person name="Shetty J."/>
            <person name="Stajich J.E."/>
            <person name="Tripathy S."/>
            <person name="Wawra S."/>
            <person name="van West P."/>
            <person name="Whitty B.R."/>
            <person name="Coutinho P.M."/>
            <person name="Henrissat B."/>
            <person name="Martin F."/>
            <person name="Thomas P.D."/>
            <person name="Tyler B.M."/>
            <person name="De Vries R.P."/>
            <person name="Kamoun S."/>
            <person name="Yandell M."/>
            <person name="Tisserat N."/>
            <person name="Buell C.R."/>
        </authorList>
    </citation>
    <scope>NUCLEOTIDE SEQUENCE</scope>
    <source>
        <strain evidence="4">DAOM:BR144</strain>
    </source>
</reference>
<evidence type="ECO:0000313" key="3">
    <source>
        <dbReference type="EnsemblProtists" id="PYU1_T009353"/>
    </source>
</evidence>
<evidence type="ECO:0000256" key="1">
    <source>
        <dbReference type="SAM" id="MobiDB-lite"/>
    </source>
</evidence>
<reference evidence="3" key="3">
    <citation type="submission" date="2015-02" db="UniProtKB">
        <authorList>
            <consortium name="EnsemblProtists"/>
        </authorList>
    </citation>
    <scope>IDENTIFICATION</scope>
    <source>
        <strain evidence="3">DAOM BR144</strain>
    </source>
</reference>
<reference evidence="4" key="2">
    <citation type="submission" date="2010-04" db="EMBL/GenBank/DDBJ databases">
        <authorList>
            <person name="Buell R."/>
            <person name="Hamilton J."/>
            <person name="Hostetler J."/>
        </authorList>
    </citation>
    <scope>NUCLEOTIDE SEQUENCE [LARGE SCALE GENOMIC DNA]</scope>
    <source>
        <strain evidence="4">DAOM:BR144</strain>
    </source>
</reference>
<dbReference type="VEuPathDB" id="FungiDB:PYU1_G009335"/>
<keyword evidence="4" id="KW-1185">Reference proteome</keyword>
<dbReference type="InParanoid" id="K3WWK5"/>
<dbReference type="AlphaFoldDB" id="K3WWK5"/>
<organism evidence="3 4">
    <name type="scientific">Globisporangium ultimum (strain ATCC 200006 / CBS 805.95 / DAOM BR144)</name>
    <name type="common">Pythium ultimum</name>
    <dbReference type="NCBI Taxonomy" id="431595"/>
    <lineage>
        <taxon>Eukaryota</taxon>
        <taxon>Sar</taxon>
        <taxon>Stramenopiles</taxon>
        <taxon>Oomycota</taxon>
        <taxon>Peronosporomycetes</taxon>
        <taxon>Pythiales</taxon>
        <taxon>Pythiaceae</taxon>
        <taxon>Globisporangium</taxon>
    </lineage>
</organism>
<dbReference type="EMBL" id="GL376622">
    <property type="status" value="NOT_ANNOTATED_CDS"/>
    <property type="molecule type" value="Genomic_DNA"/>
</dbReference>
<feature type="transmembrane region" description="Helical" evidence="2">
    <location>
        <begin position="57"/>
        <end position="78"/>
    </location>
</feature>
<dbReference type="Proteomes" id="UP000019132">
    <property type="component" value="Unassembled WGS sequence"/>
</dbReference>
<keyword evidence="2" id="KW-0472">Membrane</keyword>
<sequence>MVGHVGIGCSVVGFLESWSVEQRQGLFGVGLACTLCCVVITWSISQTELMRDIVTSFDFLFLSFQITSAQLCACDIFYWDARCLGLLSFWLWVHFVLTTDALTPVVRQKIAFTTGISFSPCYSSSLGKSGSPTSLLSTSTGNCKTERSTSSS</sequence>
<evidence type="ECO:0000313" key="4">
    <source>
        <dbReference type="Proteomes" id="UP000019132"/>
    </source>
</evidence>
<name>K3WWK5_GLOUD</name>
<protein>
    <submittedName>
        <fullName evidence="3">Uncharacterized protein</fullName>
    </submittedName>
</protein>
<feature type="transmembrane region" description="Helical" evidence="2">
    <location>
        <begin position="84"/>
        <end position="102"/>
    </location>
</feature>
<feature type="compositionally biased region" description="Low complexity" evidence="1">
    <location>
        <begin position="128"/>
        <end position="141"/>
    </location>
</feature>
<accession>K3WWK5</accession>
<keyword evidence="2" id="KW-0812">Transmembrane</keyword>
<dbReference type="HOGENOM" id="CLU_1725988_0_0_1"/>
<feature type="region of interest" description="Disordered" evidence="1">
    <location>
        <begin position="128"/>
        <end position="152"/>
    </location>
</feature>
<proteinExistence type="predicted"/>
<dbReference type="EnsemblProtists" id="PYU1_T009353">
    <property type="protein sequence ID" value="PYU1_T009353"/>
    <property type="gene ID" value="PYU1_G009335"/>
</dbReference>
<keyword evidence="2" id="KW-1133">Transmembrane helix</keyword>
<evidence type="ECO:0000256" key="2">
    <source>
        <dbReference type="SAM" id="Phobius"/>
    </source>
</evidence>
<feature type="transmembrane region" description="Helical" evidence="2">
    <location>
        <begin position="25"/>
        <end position="45"/>
    </location>
</feature>